<feature type="domain" description="G-protein coupled receptors family 1 profile" evidence="9">
    <location>
        <begin position="163"/>
        <end position="392"/>
    </location>
</feature>
<feature type="transmembrane region" description="Helical" evidence="8">
    <location>
        <begin position="375"/>
        <end position="394"/>
    </location>
</feature>
<evidence type="ECO:0000259" key="9">
    <source>
        <dbReference type="PROSITE" id="PS50262"/>
    </source>
</evidence>
<evidence type="ECO:0000256" key="8">
    <source>
        <dbReference type="SAM" id="Phobius"/>
    </source>
</evidence>
<comment type="caution">
    <text evidence="10">The sequence shown here is derived from an EMBL/GenBank/DDBJ whole genome shotgun (WGS) entry which is preliminary data.</text>
</comment>
<keyword evidence="7" id="KW-0807">Transducer</keyword>
<evidence type="ECO:0000256" key="1">
    <source>
        <dbReference type="ARBA" id="ARBA00004141"/>
    </source>
</evidence>
<accession>A0ABC9W6W2</accession>
<keyword evidence="2" id="KW-0716">Sensory transduction</keyword>
<dbReference type="PROSITE" id="PS50262">
    <property type="entry name" value="G_PROTEIN_RECEP_F1_2"/>
    <property type="match status" value="1"/>
</dbReference>
<dbReference type="GO" id="GO:0007608">
    <property type="term" value="P:sensory perception of smell"/>
    <property type="evidence" value="ECO:0007669"/>
    <property type="project" value="UniProtKB-KW"/>
</dbReference>
<protein>
    <submittedName>
        <fullName evidence="10">Olfactory receptor 51Q1-like</fullName>
    </submittedName>
</protein>
<dbReference type="Gene3D" id="1.20.1070.10">
    <property type="entry name" value="Rhodopsin 7-helix transmembrane proteins"/>
    <property type="match status" value="1"/>
</dbReference>
<feature type="transmembrane region" description="Helical" evidence="8">
    <location>
        <begin position="300"/>
        <end position="325"/>
    </location>
</feature>
<dbReference type="InterPro" id="IPR017452">
    <property type="entry name" value="GPCR_Rhodpsn_7TM"/>
</dbReference>
<keyword evidence="4" id="KW-0552">Olfaction</keyword>
<dbReference type="InterPro" id="IPR000725">
    <property type="entry name" value="Olfact_rcpt"/>
</dbReference>
<keyword evidence="5 8" id="KW-1133">Transmembrane helix</keyword>
<dbReference type="EMBL" id="BAAFJT010000001">
    <property type="protein sequence ID" value="GAB0181100.1"/>
    <property type="molecule type" value="Genomic_DNA"/>
</dbReference>
<evidence type="ECO:0000256" key="7">
    <source>
        <dbReference type="ARBA" id="ARBA00023224"/>
    </source>
</evidence>
<dbReference type="PANTHER" id="PTHR26450:SF87">
    <property type="entry name" value="OLFACTORY RECEPTOR 51F2"/>
    <property type="match status" value="1"/>
</dbReference>
<feature type="transmembrane region" description="Helical" evidence="8">
    <location>
        <begin position="147"/>
        <end position="172"/>
    </location>
</feature>
<sequence length="433" mass="48747">MGTERPSSDFNSGATSILAWIRNSVASRSREVIVPLYWALVRPHLECWVQFWAPHSKKDIEVLERVQRRTTKLVKGLEHKSDEEWLKELGLFSLEKRRLRGDLIALYNYLKGGYGELIMSCTAEPIPLIPLMLFTPTGIRRLEVSHVWLSIPFTCIYIASLAGNCTILFATGTDPSPHEPMYQFLSLMAITHLVSSLSTMPTVMSVFWVNYRENSFRECFALLYFVHFLSFVESSVLLAMAFDCYVTIWYLQRYSSILSSARIGRIGLAALHGYLLGGLPSPAVSSIRCADIAFSNWYDFAVAIFCLTFNIILTFVSYILIAGAILSITSQREHLKALNNCLSCIMAVLILYIPMGGLSMVHQYGQDPSPLVHIFRSNVCLPVLPTLNPVFYSIKTKQIHRDVSSGSSCQGGAPLVGHQRCPWQRSLLWETPT</sequence>
<name>A0ABC9W6W2_GRUJA</name>
<keyword evidence="11" id="KW-1185">Reference proteome</keyword>
<gene>
    <name evidence="10" type="ORF">GRJ2_000575300</name>
</gene>
<organism evidence="10 11">
    <name type="scientific">Grus japonensis</name>
    <name type="common">Japanese crane</name>
    <name type="synonym">Red-crowned crane</name>
    <dbReference type="NCBI Taxonomy" id="30415"/>
    <lineage>
        <taxon>Eukaryota</taxon>
        <taxon>Metazoa</taxon>
        <taxon>Chordata</taxon>
        <taxon>Craniata</taxon>
        <taxon>Vertebrata</taxon>
        <taxon>Euteleostomi</taxon>
        <taxon>Archelosauria</taxon>
        <taxon>Archosauria</taxon>
        <taxon>Dinosauria</taxon>
        <taxon>Saurischia</taxon>
        <taxon>Theropoda</taxon>
        <taxon>Coelurosauria</taxon>
        <taxon>Aves</taxon>
        <taxon>Neognathae</taxon>
        <taxon>Neoaves</taxon>
        <taxon>Gruiformes</taxon>
        <taxon>Gruidae</taxon>
        <taxon>Grus</taxon>
    </lineage>
</organism>
<evidence type="ECO:0000313" key="11">
    <source>
        <dbReference type="Proteomes" id="UP001623348"/>
    </source>
</evidence>
<evidence type="ECO:0000256" key="4">
    <source>
        <dbReference type="ARBA" id="ARBA00022725"/>
    </source>
</evidence>
<keyword evidence="3 8" id="KW-0812">Transmembrane</keyword>
<keyword evidence="6 8" id="KW-0472">Membrane</keyword>
<evidence type="ECO:0000256" key="6">
    <source>
        <dbReference type="ARBA" id="ARBA00023136"/>
    </source>
</evidence>
<dbReference type="InterPro" id="IPR050402">
    <property type="entry name" value="OR51/52/56-like"/>
</dbReference>
<evidence type="ECO:0000256" key="3">
    <source>
        <dbReference type="ARBA" id="ARBA00022692"/>
    </source>
</evidence>
<reference evidence="10 11" key="1">
    <citation type="submission" date="2024-06" db="EMBL/GenBank/DDBJ databases">
        <title>The draft genome of Grus japonensis, version 3.</title>
        <authorList>
            <person name="Nabeshima K."/>
            <person name="Suzuki S."/>
            <person name="Onuma M."/>
        </authorList>
    </citation>
    <scope>NUCLEOTIDE SEQUENCE [LARGE SCALE GENOMIC DNA]</scope>
    <source>
        <strain evidence="10 11">451A</strain>
    </source>
</reference>
<dbReference type="Pfam" id="PF13853">
    <property type="entry name" value="7tm_4"/>
    <property type="match status" value="2"/>
</dbReference>
<feature type="transmembrane region" description="Helical" evidence="8">
    <location>
        <begin position="337"/>
        <end position="355"/>
    </location>
</feature>
<evidence type="ECO:0000256" key="5">
    <source>
        <dbReference type="ARBA" id="ARBA00022989"/>
    </source>
</evidence>
<feature type="transmembrane region" description="Helical" evidence="8">
    <location>
        <begin position="221"/>
        <end position="251"/>
    </location>
</feature>
<dbReference type="PANTHER" id="PTHR26450">
    <property type="entry name" value="OLFACTORY RECEPTOR 56B1-RELATED"/>
    <property type="match status" value="1"/>
</dbReference>
<feature type="transmembrane region" description="Helical" evidence="8">
    <location>
        <begin position="184"/>
        <end position="209"/>
    </location>
</feature>
<proteinExistence type="predicted"/>
<dbReference type="GO" id="GO:0016020">
    <property type="term" value="C:membrane"/>
    <property type="evidence" value="ECO:0007669"/>
    <property type="project" value="UniProtKB-SubCell"/>
</dbReference>
<evidence type="ECO:0000256" key="2">
    <source>
        <dbReference type="ARBA" id="ARBA00022606"/>
    </source>
</evidence>
<dbReference type="SUPFAM" id="SSF81321">
    <property type="entry name" value="Family A G protein-coupled receptor-like"/>
    <property type="match status" value="1"/>
</dbReference>
<evidence type="ECO:0000313" key="10">
    <source>
        <dbReference type="EMBL" id="GAB0181100.1"/>
    </source>
</evidence>
<dbReference type="GO" id="GO:0007165">
    <property type="term" value="P:signal transduction"/>
    <property type="evidence" value="ECO:0007669"/>
    <property type="project" value="UniProtKB-KW"/>
</dbReference>
<dbReference type="Proteomes" id="UP001623348">
    <property type="component" value="Unassembled WGS sequence"/>
</dbReference>
<dbReference type="AlphaFoldDB" id="A0ABC9W6W2"/>
<comment type="subcellular location">
    <subcellularLocation>
        <location evidence="1">Membrane</location>
        <topology evidence="1">Multi-pass membrane protein</topology>
    </subcellularLocation>
</comment>